<proteinExistence type="predicted"/>
<sequence>MDLGHVNVRGQNVDLLHQAIHPDYGGVWTDGKTIYLAPVQLSHGQVVNQRALKLGKFEHSVRSIHWSCNIGPHTCYMCVVHTQHLSLWKVDGVIPKLNFKQVRKLNVQPISKGCLWNPCRDILCILSKQQCSFFFNHAQDRGSFALPPLESGTISCGAWSHDGQRLVLCVGAVILMYTWDDIDRSISSFTPSAWKIPGLDCSIRSVVLLSRSLLVCATELPLESLCKNQDMFDAPTVFNGDHHPHNNGSDIIVPKKQNSSQSITGTLFNLPRNPQSVMQETAQLVTIQLRENRDPHRKSCARLHGLLSPEILIFEPSLRSLVVGSNTQNVLQVFTFAKEGPGGDLIKSAEIHMDKLERPKGIGLIPKGVAIGYKGVLIAAGAKKSNDSTFLPSPSGSNMDVKLKFYPIDVDLHQMQSDKEMNESADSSESVHSSQSSIESPRQQTEVNTEQEQTENMCLKDQNENSVPDQVSKEGIPGADLYLPKQKTRSELCDPSDTDSEVSPREVTHYSEQTDSQDSAVFKQSDVEDLPVGDSEKPEYPVPKMVLTDVVLADNDSESPREITLLPSSDNTSSRPKIVNLRKSISVESDLETEKVDFSEQEPVFRNSLSTADIEEEVDEITESLKSKLPLDTTESSNTERGDNPDVDVEVDAPTEGYQQQLSDKGWMDKSENEESMDEALKIELMEQEILEQNEQIKQLNAKVSKLSQMIEETSLVFPTKYQTVEKPETLLVVCRCSNKKTVRKTFLLDNGRLPLDAVKASFNLETVEIFLDGDPCTVASNIDGYIPLRFEPFSTIIIQGKQSNPIVPSHHHDSDSDQQDFKLHDSSNKSDC</sequence>
<evidence type="ECO:0000256" key="4">
    <source>
        <dbReference type="ARBA" id="ARBA00023054"/>
    </source>
</evidence>
<keyword evidence="8" id="KW-1185">Reference proteome</keyword>
<feature type="region of interest" description="Disordered" evidence="6">
    <location>
        <begin position="805"/>
        <end position="833"/>
    </location>
</feature>
<accession>A0A8W8J5I6</accession>
<feature type="compositionally biased region" description="Basic and acidic residues" evidence="6">
    <location>
        <begin position="666"/>
        <end position="676"/>
    </location>
</feature>
<dbReference type="PANTHER" id="PTHR14897:SF5">
    <property type="entry name" value="WD REPEAT AND COILED-COIL-CONTAINING PROTEIN"/>
    <property type="match status" value="1"/>
</dbReference>
<organism evidence="7 8">
    <name type="scientific">Magallana gigas</name>
    <name type="common">Pacific oyster</name>
    <name type="synonym">Crassostrea gigas</name>
    <dbReference type="NCBI Taxonomy" id="29159"/>
    <lineage>
        <taxon>Eukaryota</taxon>
        <taxon>Metazoa</taxon>
        <taxon>Spiralia</taxon>
        <taxon>Lophotrochozoa</taxon>
        <taxon>Mollusca</taxon>
        <taxon>Bivalvia</taxon>
        <taxon>Autobranchia</taxon>
        <taxon>Pteriomorphia</taxon>
        <taxon>Ostreida</taxon>
        <taxon>Ostreoidea</taxon>
        <taxon>Ostreidae</taxon>
        <taxon>Magallana</taxon>
    </lineage>
</organism>
<evidence type="ECO:0000256" key="1">
    <source>
        <dbReference type="ARBA" id="ARBA00015683"/>
    </source>
</evidence>
<dbReference type="AlphaFoldDB" id="A0A8W8J5I6"/>
<dbReference type="GO" id="GO:0019900">
    <property type="term" value="F:kinase binding"/>
    <property type="evidence" value="ECO:0007669"/>
    <property type="project" value="TreeGrafter"/>
</dbReference>
<dbReference type="InterPro" id="IPR036322">
    <property type="entry name" value="WD40_repeat_dom_sf"/>
</dbReference>
<dbReference type="EnsemblMetazoa" id="G17334.1">
    <property type="protein sequence ID" value="G17334.1:cds"/>
    <property type="gene ID" value="G17334"/>
</dbReference>
<reference evidence="7" key="1">
    <citation type="submission" date="2022-08" db="UniProtKB">
        <authorList>
            <consortium name="EnsemblMetazoa"/>
        </authorList>
    </citation>
    <scope>IDENTIFICATION</scope>
    <source>
        <strain evidence="7">05x7-T-G4-1.051#20</strain>
    </source>
</reference>
<dbReference type="OMA" id="PQHGVIW"/>
<feature type="region of interest" description="Disordered" evidence="6">
    <location>
        <begin position="417"/>
        <end position="522"/>
    </location>
</feature>
<evidence type="ECO:0000313" key="8">
    <source>
        <dbReference type="Proteomes" id="UP000005408"/>
    </source>
</evidence>
<feature type="compositionally biased region" description="Low complexity" evidence="6">
    <location>
        <begin position="424"/>
        <end position="456"/>
    </location>
</feature>
<feature type="region of interest" description="Disordered" evidence="6">
    <location>
        <begin position="623"/>
        <end position="676"/>
    </location>
</feature>
<feature type="compositionally biased region" description="Basic and acidic residues" evidence="6">
    <location>
        <begin position="811"/>
        <end position="833"/>
    </location>
</feature>
<dbReference type="InterPro" id="IPR028041">
    <property type="entry name" value="WDCP"/>
</dbReference>
<dbReference type="SUPFAM" id="SSF50978">
    <property type="entry name" value="WD40 repeat-like"/>
    <property type="match status" value="1"/>
</dbReference>
<evidence type="ECO:0000256" key="3">
    <source>
        <dbReference type="ARBA" id="ARBA00022737"/>
    </source>
</evidence>
<dbReference type="PANTHER" id="PTHR14897">
    <property type="entry name" value="WD REPEAT AND COILED-COIL-CONTAINING PROTEIN"/>
    <property type="match status" value="1"/>
</dbReference>
<feature type="coiled-coil region" evidence="5">
    <location>
        <begin position="683"/>
        <end position="717"/>
    </location>
</feature>
<evidence type="ECO:0000256" key="5">
    <source>
        <dbReference type="SAM" id="Coils"/>
    </source>
</evidence>
<dbReference type="Pfam" id="PF15390">
    <property type="entry name" value="WDCP"/>
    <property type="match status" value="3"/>
</dbReference>
<evidence type="ECO:0000313" key="7">
    <source>
        <dbReference type="EnsemblMetazoa" id="G17334.1:cds"/>
    </source>
</evidence>
<evidence type="ECO:0000256" key="2">
    <source>
        <dbReference type="ARBA" id="ARBA00022574"/>
    </source>
</evidence>
<keyword evidence="4 5" id="KW-0175">Coiled coil</keyword>
<evidence type="ECO:0000256" key="6">
    <source>
        <dbReference type="SAM" id="MobiDB-lite"/>
    </source>
</evidence>
<keyword evidence="2" id="KW-0853">WD repeat</keyword>
<feature type="compositionally biased region" description="Polar residues" evidence="6">
    <location>
        <begin position="510"/>
        <end position="519"/>
    </location>
</feature>
<protein>
    <recommendedName>
        <fullName evidence="1">WD repeat and coiled-coil-containing protein</fullName>
    </recommendedName>
</protein>
<dbReference type="OrthoDB" id="6409262at2759"/>
<dbReference type="Proteomes" id="UP000005408">
    <property type="component" value="Unassembled WGS sequence"/>
</dbReference>
<name>A0A8W8J5I6_MAGGI</name>
<keyword evidence="3" id="KW-0677">Repeat</keyword>